<feature type="transmembrane region" description="Helical" evidence="7">
    <location>
        <begin position="305"/>
        <end position="327"/>
    </location>
</feature>
<dbReference type="GO" id="GO:0005886">
    <property type="term" value="C:plasma membrane"/>
    <property type="evidence" value="ECO:0007669"/>
    <property type="project" value="UniProtKB-SubCell"/>
</dbReference>
<evidence type="ECO:0000313" key="10">
    <source>
        <dbReference type="Proteomes" id="UP000294547"/>
    </source>
</evidence>
<dbReference type="PROSITE" id="PS50928">
    <property type="entry name" value="ABC_TM1"/>
    <property type="match status" value="1"/>
</dbReference>
<keyword evidence="2 7" id="KW-0813">Transport</keyword>
<organism evidence="9 10">
    <name type="scientific">Oharaeibacter diazotrophicus</name>
    <dbReference type="NCBI Taxonomy" id="1920512"/>
    <lineage>
        <taxon>Bacteria</taxon>
        <taxon>Pseudomonadati</taxon>
        <taxon>Pseudomonadota</taxon>
        <taxon>Alphaproteobacteria</taxon>
        <taxon>Hyphomicrobiales</taxon>
        <taxon>Pleomorphomonadaceae</taxon>
        <taxon>Oharaeibacter</taxon>
    </lineage>
</organism>
<dbReference type="EMBL" id="SNXY01000006">
    <property type="protein sequence ID" value="TDP86407.1"/>
    <property type="molecule type" value="Genomic_DNA"/>
</dbReference>
<evidence type="ECO:0000256" key="4">
    <source>
        <dbReference type="ARBA" id="ARBA00022692"/>
    </source>
</evidence>
<evidence type="ECO:0000259" key="8">
    <source>
        <dbReference type="PROSITE" id="PS50928"/>
    </source>
</evidence>
<proteinExistence type="inferred from homology"/>
<dbReference type="InterPro" id="IPR000515">
    <property type="entry name" value="MetI-like"/>
</dbReference>
<reference evidence="9 10" key="1">
    <citation type="submission" date="2019-03" db="EMBL/GenBank/DDBJ databases">
        <title>Genomic Encyclopedia of Type Strains, Phase IV (KMG-IV): sequencing the most valuable type-strain genomes for metagenomic binning, comparative biology and taxonomic classification.</title>
        <authorList>
            <person name="Goeker M."/>
        </authorList>
    </citation>
    <scope>NUCLEOTIDE SEQUENCE [LARGE SCALE GENOMIC DNA]</scope>
    <source>
        <strain evidence="9 10">DSM 102969</strain>
    </source>
</reference>
<dbReference type="PANTHER" id="PTHR30193">
    <property type="entry name" value="ABC TRANSPORTER PERMEASE PROTEIN"/>
    <property type="match status" value="1"/>
</dbReference>
<evidence type="ECO:0000256" key="1">
    <source>
        <dbReference type="ARBA" id="ARBA00004651"/>
    </source>
</evidence>
<evidence type="ECO:0000256" key="2">
    <source>
        <dbReference type="ARBA" id="ARBA00022448"/>
    </source>
</evidence>
<comment type="subcellular location">
    <subcellularLocation>
        <location evidence="1 7">Cell membrane</location>
        <topology evidence="1 7">Multi-pass membrane protein</topology>
    </subcellularLocation>
</comment>
<accession>A0A4R6RKE7</accession>
<dbReference type="Proteomes" id="UP000294547">
    <property type="component" value="Unassembled WGS sequence"/>
</dbReference>
<feature type="transmembrane region" description="Helical" evidence="7">
    <location>
        <begin position="147"/>
        <end position="167"/>
    </location>
</feature>
<dbReference type="AlphaFoldDB" id="A0A4R6RKE7"/>
<feature type="transmembrane region" description="Helical" evidence="7">
    <location>
        <begin position="246"/>
        <end position="271"/>
    </location>
</feature>
<dbReference type="Pfam" id="PF00528">
    <property type="entry name" value="BPD_transp_1"/>
    <property type="match status" value="1"/>
</dbReference>
<keyword evidence="3" id="KW-1003">Cell membrane</keyword>
<keyword evidence="4 7" id="KW-0812">Transmembrane</keyword>
<evidence type="ECO:0000256" key="6">
    <source>
        <dbReference type="ARBA" id="ARBA00023136"/>
    </source>
</evidence>
<evidence type="ECO:0000256" key="5">
    <source>
        <dbReference type="ARBA" id="ARBA00022989"/>
    </source>
</evidence>
<dbReference type="PANTHER" id="PTHR30193:SF18">
    <property type="entry name" value="OSMOPROTECTIVE COMPOUNDS UPTAKE PERMEASE PROTEIN GGTC"/>
    <property type="match status" value="1"/>
</dbReference>
<feature type="domain" description="ABC transmembrane type-1" evidence="8">
    <location>
        <begin position="110"/>
        <end position="326"/>
    </location>
</feature>
<feature type="transmembrane region" description="Helical" evidence="7">
    <location>
        <begin position="57"/>
        <end position="76"/>
    </location>
</feature>
<evidence type="ECO:0000313" key="9">
    <source>
        <dbReference type="EMBL" id="TDP86407.1"/>
    </source>
</evidence>
<dbReference type="CDD" id="cd06261">
    <property type="entry name" value="TM_PBP2"/>
    <property type="match status" value="1"/>
</dbReference>
<dbReference type="Gene3D" id="1.10.3720.10">
    <property type="entry name" value="MetI-like"/>
    <property type="match status" value="1"/>
</dbReference>
<keyword evidence="10" id="KW-1185">Reference proteome</keyword>
<dbReference type="GO" id="GO:0055085">
    <property type="term" value="P:transmembrane transport"/>
    <property type="evidence" value="ECO:0007669"/>
    <property type="project" value="InterPro"/>
</dbReference>
<evidence type="ECO:0000256" key="7">
    <source>
        <dbReference type="RuleBase" id="RU363032"/>
    </source>
</evidence>
<comment type="similarity">
    <text evidence="7">Belongs to the binding-protein-dependent transport system permease family.</text>
</comment>
<name>A0A4R6RKE7_9HYPH</name>
<protein>
    <submittedName>
        <fullName evidence="9">Maltose ABC transporter membrane protein /trehalose ABC transporter membrane protein /sucrose ABC transporter membrane protein</fullName>
    </submittedName>
</protein>
<dbReference type="InterPro" id="IPR035906">
    <property type="entry name" value="MetI-like_sf"/>
</dbReference>
<dbReference type="InterPro" id="IPR051393">
    <property type="entry name" value="ABC_transporter_permease"/>
</dbReference>
<feature type="transmembrane region" description="Helical" evidence="7">
    <location>
        <begin position="203"/>
        <end position="225"/>
    </location>
</feature>
<feature type="transmembrane region" description="Helical" evidence="7">
    <location>
        <begin position="7"/>
        <end position="25"/>
    </location>
</feature>
<evidence type="ECO:0000256" key="3">
    <source>
        <dbReference type="ARBA" id="ARBA00022475"/>
    </source>
</evidence>
<comment type="caution">
    <text evidence="9">The sequence shown here is derived from an EMBL/GenBank/DDBJ whole genome shotgun (WGS) entry which is preliminary data.</text>
</comment>
<keyword evidence="6 7" id="KW-0472">Membrane</keyword>
<sequence>MLEQLGSALVTVVLGVGGCVAYFYGSNFLLDRLFPAEGRDGVYRPRNLKVQSWVRPWLFLGPALLLLTIYLVYPIVETLWLSVHDRTGDAFVGGANYAWAFSDPQFRQSIFNNVLWLLVVPAASTFFGLVIAVLTDRIWWGNIAKSLVFMPLAISFVGASVIWKFVYDYRGEGQEQIGLLNAIVTALGGDPQVWIALPFWNNFFLMVILVWIQTGFATVILAAALRGVPEDTIEAAVIDGANPFQTFFYIVVPQITGTILVVWTTITVLVLKVFDIVLTMTNGQWNTIVLANLMFDWMFRGGGDFGRGAAIAVIIMVAVIPIMVWNIRRAQQEAGGH</sequence>
<gene>
    <name evidence="9" type="ORF">EDD54_0278</name>
</gene>
<dbReference type="OrthoDB" id="9805974at2"/>
<feature type="transmembrane region" description="Helical" evidence="7">
    <location>
        <begin position="114"/>
        <end position="135"/>
    </location>
</feature>
<dbReference type="SUPFAM" id="SSF161098">
    <property type="entry name" value="MetI-like"/>
    <property type="match status" value="1"/>
</dbReference>
<keyword evidence="5 7" id="KW-1133">Transmembrane helix</keyword>